<feature type="compositionally biased region" description="Polar residues" evidence="1">
    <location>
        <begin position="1"/>
        <end position="10"/>
    </location>
</feature>
<sequence>MTTSASSTTDTHPRTRSMESWRARLGVLASRGETDGPRVEEARTALSWWRTRAFLIREGSSPEQADELLDLIDRYAADAATDDQAVAR</sequence>
<protein>
    <submittedName>
        <fullName evidence="2">Uncharacterized protein</fullName>
    </submittedName>
</protein>
<accession>A0A1B8SDJ5</accession>
<name>A0A1B8SDJ5_9MYCO</name>
<evidence type="ECO:0000313" key="2">
    <source>
        <dbReference type="EMBL" id="OBY30795.1"/>
    </source>
</evidence>
<keyword evidence="3" id="KW-1185">Reference proteome</keyword>
<organism evidence="2 3">
    <name type="scientific">Mycolicibacter kumamotonensis</name>
    <dbReference type="NCBI Taxonomy" id="354243"/>
    <lineage>
        <taxon>Bacteria</taxon>
        <taxon>Bacillati</taxon>
        <taxon>Actinomycetota</taxon>
        <taxon>Actinomycetes</taxon>
        <taxon>Mycobacteriales</taxon>
        <taxon>Mycobacteriaceae</taxon>
        <taxon>Mycolicibacter</taxon>
    </lineage>
</organism>
<feature type="region of interest" description="Disordered" evidence="1">
    <location>
        <begin position="1"/>
        <end position="21"/>
    </location>
</feature>
<reference evidence="2 3" key="1">
    <citation type="submission" date="2015-06" db="EMBL/GenBank/DDBJ databases">
        <title>Genome sequence of Mycobacterium kumamotonense strain Roo.</title>
        <authorList>
            <person name="Greninger A.L."/>
            <person name="Cunningham G."/>
            <person name="Miller S."/>
        </authorList>
    </citation>
    <scope>NUCLEOTIDE SEQUENCE [LARGE SCALE GENOMIC DNA]</scope>
    <source>
        <strain evidence="2 3">Roo</strain>
    </source>
</reference>
<evidence type="ECO:0000256" key="1">
    <source>
        <dbReference type="SAM" id="MobiDB-lite"/>
    </source>
</evidence>
<dbReference type="Proteomes" id="UP000092668">
    <property type="component" value="Unassembled WGS sequence"/>
</dbReference>
<gene>
    <name evidence="2" type="ORF">ACT18_15805</name>
</gene>
<dbReference type="EMBL" id="LFOE01000025">
    <property type="protein sequence ID" value="OBY30795.1"/>
    <property type="molecule type" value="Genomic_DNA"/>
</dbReference>
<dbReference type="OrthoDB" id="4578732at2"/>
<feature type="compositionally biased region" description="Basic and acidic residues" evidence="1">
    <location>
        <begin position="11"/>
        <end position="21"/>
    </location>
</feature>
<proteinExistence type="predicted"/>
<dbReference type="PATRIC" id="fig|354243.3.peg.3269"/>
<comment type="caution">
    <text evidence="2">The sequence shown here is derived from an EMBL/GenBank/DDBJ whole genome shotgun (WGS) entry which is preliminary data.</text>
</comment>
<dbReference type="RefSeq" id="WP_065288772.1">
    <property type="nucleotide sequence ID" value="NZ_LFOE01000025.1"/>
</dbReference>
<dbReference type="AlphaFoldDB" id="A0A1B8SDJ5"/>
<evidence type="ECO:0000313" key="3">
    <source>
        <dbReference type="Proteomes" id="UP000092668"/>
    </source>
</evidence>